<keyword evidence="2" id="KW-1133">Transmembrane helix</keyword>
<evidence type="ECO:0000313" key="4">
    <source>
        <dbReference type="Proteomes" id="UP000254191"/>
    </source>
</evidence>
<sequence>MTNNDHLTPVEPPALDKEASSGTRHLTGIYLKITTTLAIFISLYAIYSNALSNTKSFIVILFFLVVF</sequence>
<dbReference type="AlphaFoldDB" id="A0A379GIU9"/>
<evidence type="ECO:0000313" key="3">
    <source>
        <dbReference type="EMBL" id="SUC40968.1"/>
    </source>
</evidence>
<feature type="transmembrane region" description="Helical" evidence="2">
    <location>
        <begin position="29"/>
        <end position="47"/>
    </location>
</feature>
<name>A0A379GIU9_PROMI</name>
<keyword evidence="2" id="KW-0812">Transmembrane</keyword>
<protein>
    <submittedName>
        <fullName evidence="3">TRAP-type C4-dicarboxylate transport system permease component</fullName>
    </submittedName>
</protein>
<dbReference type="Proteomes" id="UP000254191">
    <property type="component" value="Unassembled WGS sequence"/>
</dbReference>
<reference evidence="3 4" key="1">
    <citation type="submission" date="2018-06" db="EMBL/GenBank/DDBJ databases">
        <authorList>
            <consortium name="Pathogen Informatics"/>
            <person name="Doyle S."/>
        </authorList>
    </citation>
    <scope>NUCLEOTIDE SEQUENCE [LARGE SCALE GENOMIC DNA]</scope>
    <source>
        <strain evidence="3 4">NCTC11938</strain>
    </source>
</reference>
<proteinExistence type="predicted"/>
<keyword evidence="2" id="KW-0472">Membrane</keyword>
<evidence type="ECO:0000256" key="2">
    <source>
        <dbReference type="SAM" id="Phobius"/>
    </source>
</evidence>
<dbReference type="EMBL" id="UGTS01000006">
    <property type="protein sequence ID" value="SUC40968.1"/>
    <property type="molecule type" value="Genomic_DNA"/>
</dbReference>
<evidence type="ECO:0000256" key="1">
    <source>
        <dbReference type="SAM" id="MobiDB-lite"/>
    </source>
</evidence>
<gene>
    <name evidence="3" type="ORF">NCTC11938_05271</name>
</gene>
<feature type="region of interest" description="Disordered" evidence="1">
    <location>
        <begin position="1"/>
        <end position="21"/>
    </location>
</feature>
<organism evidence="3 4">
    <name type="scientific">Proteus mirabilis</name>
    <dbReference type="NCBI Taxonomy" id="584"/>
    <lineage>
        <taxon>Bacteria</taxon>
        <taxon>Pseudomonadati</taxon>
        <taxon>Pseudomonadota</taxon>
        <taxon>Gammaproteobacteria</taxon>
        <taxon>Enterobacterales</taxon>
        <taxon>Morganellaceae</taxon>
        <taxon>Proteus</taxon>
    </lineage>
</organism>
<accession>A0A379GIU9</accession>